<gene>
    <name evidence="3" type="ORF">GSOID_T00011562001</name>
</gene>
<feature type="region of interest" description="Disordered" evidence="1">
    <location>
        <begin position="335"/>
        <end position="354"/>
    </location>
</feature>
<name>E4WXD0_OIKDI</name>
<dbReference type="SUPFAM" id="SSF57567">
    <property type="entry name" value="Serine protease inhibitors"/>
    <property type="match status" value="1"/>
</dbReference>
<evidence type="ECO:0000256" key="2">
    <source>
        <dbReference type="SAM" id="SignalP"/>
    </source>
</evidence>
<dbReference type="InParanoid" id="E4WXD0"/>
<sequence>MKFFFFLILEFFCEKLEILENENECDRDYPERTPMCPNEFGVCPLGSTFQKEPPINRTDICNYGPLTTEVRKTNGVNGNCVCDQPENSKVPGYGNVYEYNFRWNGCLPYAKCCSKNNAELRIIEENGQKRYTCACKEGFEESKFRDQISGVLILSCTKKCPENEEFTSCVANQVHCTPQPSPRICLHGCACKAGYKRAGKYCIKSEDCPVCVDGARYNNPPYCLKRSISLGQVYVAKKDKYGGLCQCAWSKVMIADGRCYDEEVICTKFGGVYFNGQTQLLKTPTKNCDGRAVQLMNGKCSCPSGYAVKEFLDRRTGLQTNKCIPTSQCQLQLKPPDDGEKQKTGKNRKSVIRI</sequence>
<proteinExistence type="predicted"/>
<dbReference type="OrthoDB" id="6236007at2759"/>
<keyword evidence="2" id="KW-0732">Signal</keyword>
<feature type="signal peptide" evidence="2">
    <location>
        <begin position="1"/>
        <end position="18"/>
    </location>
</feature>
<protein>
    <recommendedName>
        <fullName evidence="5">EGF-like domain-containing protein</fullName>
    </recommendedName>
</protein>
<keyword evidence="4" id="KW-1185">Reference proteome</keyword>
<dbReference type="AlphaFoldDB" id="E4WXD0"/>
<feature type="compositionally biased region" description="Basic residues" evidence="1">
    <location>
        <begin position="344"/>
        <end position="354"/>
    </location>
</feature>
<accession>E4WXD0</accession>
<evidence type="ECO:0008006" key="5">
    <source>
        <dbReference type="Google" id="ProtNLM"/>
    </source>
</evidence>
<dbReference type="Proteomes" id="UP000001307">
    <property type="component" value="Unassembled WGS sequence"/>
</dbReference>
<organism evidence="3">
    <name type="scientific">Oikopleura dioica</name>
    <name type="common">Tunicate</name>
    <dbReference type="NCBI Taxonomy" id="34765"/>
    <lineage>
        <taxon>Eukaryota</taxon>
        <taxon>Metazoa</taxon>
        <taxon>Chordata</taxon>
        <taxon>Tunicata</taxon>
        <taxon>Appendicularia</taxon>
        <taxon>Copelata</taxon>
        <taxon>Oikopleuridae</taxon>
        <taxon>Oikopleura</taxon>
    </lineage>
</organism>
<dbReference type="InterPro" id="IPR036084">
    <property type="entry name" value="Ser_inhib-like_sf"/>
</dbReference>
<dbReference type="CDD" id="cd19941">
    <property type="entry name" value="TIL"/>
    <property type="match status" value="1"/>
</dbReference>
<reference evidence="3" key="1">
    <citation type="journal article" date="2010" name="Science">
        <title>Plasticity of animal genome architecture unmasked by rapid evolution of a pelagic tunicate.</title>
        <authorList>
            <person name="Denoeud F."/>
            <person name="Henriet S."/>
            <person name="Mungpakdee S."/>
            <person name="Aury J.M."/>
            <person name="Da Silva C."/>
            <person name="Brinkmann H."/>
            <person name="Mikhaleva J."/>
            <person name="Olsen L.C."/>
            <person name="Jubin C."/>
            <person name="Canestro C."/>
            <person name="Bouquet J.M."/>
            <person name="Danks G."/>
            <person name="Poulain J."/>
            <person name="Campsteijn C."/>
            <person name="Adamski M."/>
            <person name="Cross I."/>
            <person name="Yadetie F."/>
            <person name="Muffato M."/>
            <person name="Louis A."/>
            <person name="Butcher S."/>
            <person name="Tsagkogeorga G."/>
            <person name="Konrad A."/>
            <person name="Singh S."/>
            <person name="Jensen M.F."/>
            <person name="Cong E.H."/>
            <person name="Eikeseth-Otteraa H."/>
            <person name="Noel B."/>
            <person name="Anthouard V."/>
            <person name="Porcel B.M."/>
            <person name="Kachouri-Lafond R."/>
            <person name="Nishino A."/>
            <person name="Ugolini M."/>
            <person name="Chourrout P."/>
            <person name="Nishida H."/>
            <person name="Aasland R."/>
            <person name="Huzurbazar S."/>
            <person name="Westhof E."/>
            <person name="Delsuc F."/>
            <person name="Lehrach H."/>
            <person name="Reinhardt R."/>
            <person name="Weissenbach J."/>
            <person name="Roy S.W."/>
            <person name="Artiguenave F."/>
            <person name="Postlethwait J.H."/>
            <person name="Manak J.R."/>
            <person name="Thompson E.M."/>
            <person name="Jaillon O."/>
            <person name="Du Pasquier L."/>
            <person name="Boudinot P."/>
            <person name="Liberles D.A."/>
            <person name="Volff J.N."/>
            <person name="Philippe H."/>
            <person name="Lenhard B."/>
            <person name="Roest Crollius H."/>
            <person name="Wincker P."/>
            <person name="Chourrout D."/>
        </authorList>
    </citation>
    <scope>NUCLEOTIDE SEQUENCE [LARGE SCALE GENOMIC DNA]</scope>
</reference>
<evidence type="ECO:0000313" key="4">
    <source>
        <dbReference type="Proteomes" id="UP000001307"/>
    </source>
</evidence>
<evidence type="ECO:0000256" key="1">
    <source>
        <dbReference type="SAM" id="MobiDB-lite"/>
    </source>
</evidence>
<evidence type="ECO:0000313" key="3">
    <source>
        <dbReference type="EMBL" id="CBY22022.1"/>
    </source>
</evidence>
<dbReference type="EMBL" id="FN653018">
    <property type="protein sequence ID" value="CBY22022.1"/>
    <property type="molecule type" value="Genomic_DNA"/>
</dbReference>
<feature type="chain" id="PRO_5003192392" description="EGF-like domain-containing protein" evidence="2">
    <location>
        <begin position="19"/>
        <end position="354"/>
    </location>
</feature>